<dbReference type="Gene3D" id="3.40.50.1820">
    <property type="entry name" value="alpha/beta hydrolase"/>
    <property type="match status" value="1"/>
</dbReference>
<organism evidence="2 3">
    <name type="scientific">Actinomyces graevenitzii</name>
    <dbReference type="NCBI Taxonomy" id="55565"/>
    <lineage>
        <taxon>Bacteria</taxon>
        <taxon>Bacillati</taxon>
        <taxon>Actinomycetota</taxon>
        <taxon>Actinomycetes</taxon>
        <taxon>Actinomycetales</taxon>
        <taxon>Actinomycetaceae</taxon>
        <taxon>Actinomyces</taxon>
    </lineage>
</organism>
<dbReference type="KEGG" id="agh:M3I41_02335"/>
<dbReference type="SUPFAM" id="SSF53474">
    <property type="entry name" value="alpha/beta-Hydrolases"/>
    <property type="match status" value="1"/>
</dbReference>
<evidence type="ECO:0000313" key="2">
    <source>
        <dbReference type="EMBL" id="UQF80136.1"/>
    </source>
</evidence>
<dbReference type="InterPro" id="IPR051044">
    <property type="entry name" value="MAG_DAG_Lipase"/>
</dbReference>
<name>A0A9E7AGE9_9ACTO</name>
<dbReference type="PANTHER" id="PTHR11614">
    <property type="entry name" value="PHOSPHOLIPASE-RELATED"/>
    <property type="match status" value="1"/>
</dbReference>
<proteinExistence type="predicted"/>
<dbReference type="Proteomes" id="UP000830236">
    <property type="component" value="Chromosome"/>
</dbReference>
<feature type="domain" description="Serine aminopeptidase S33" evidence="1">
    <location>
        <begin position="24"/>
        <end position="285"/>
    </location>
</feature>
<evidence type="ECO:0000259" key="1">
    <source>
        <dbReference type="Pfam" id="PF12146"/>
    </source>
</evidence>
<dbReference type="InterPro" id="IPR029058">
    <property type="entry name" value="AB_hydrolase_fold"/>
</dbReference>
<accession>A0A9E7AGE9</accession>
<reference evidence="2" key="1">
    <citation type="submission" date="2022-05" db="EMBL/GenBank/DDBJ databases">
        <title>Using nanopore sequencing to obtain complete genomes from saliva samples.</title>
        <authorList>
            <person name="Baker J.L."/>
        </authorList>
    </citation>
    <scope>NUCLEOTIDE SEQUENCE</scope>
    <source>
        <strain evidence="2">JCVI-JB-Ag32</strain>
    </source>
</reference>
<dbReference type="EMBL" id="CP097095">
    <property type="protein sequence ID" value="UQF80136.1"/>
    <property type="molecule type" value="Genomic_DNA"/>
</dbReference>
<protein>
    <submittedName>
        <fullName evidence="2">Lysophospholipase</fullName>
    </submittedName>
</protein>
<sequence>MLQQLSLQSQDANNIPLYIWESPSPHAIIQLIHGTAEHARRYDYFAKAAASQGFIVAAHDQRGHGSAISEIYPRGYIGEPHTVLDDIFVVNRYLHETYPQLPVIVMGHSWGSFEAREFAISHPDQLDALIAMGTGDGAGLVNRLGYGVASLECSRRGTHYYSRALQELAFGPFNRAFENPRTAFDWLSRDRAQVDAYLRDPLCGFTMTTGFFKALVGLTLTVSKPRRIARMSKDLPILLISGANDPVGGQGKGVRAVARTLQKAGLSEVTMRLYPEARHEILNELNRDEVIADLLAWAQSVIAGDKIPAATTL</sequence>
<dbReference type="Pfam" id="PF12146">
    <property type="entry name" value="Hydrolase_4"/>
    <property type="match status" value="1"/>
</dbReference>
<gene>
    <name evidence="2" type="ORF">M3I41_02335</name>
</gene>
<dbReference type="AlphaFoldDB" id="A0A9E7AGE9"/>
<dbReference type="InterPro" id="IPR022742">
    <property type="entry name" value="Hydrolase_4"/>
</dbReference>
<evidence type="ECO:0000313" key="3">
    <source>
        <dbReference type="Proteomes" id="UP000830236"/>
    </source>
</evidence>